<accession>A0A1G6J0Z3</accession>
<keyword evidence="7" id="KW-1185">Reference proteome</keyword>
<dbReference type="OrthoDB" id="9803035at2"/>
<dbReference type="PANTHER" id="PTHR10434:SF11">
    <property type="entry name" value="1-ACYL-SN-GLYCEROL-3-PHOSPHATE ACYLTRANSFERASE"/>
    <property type="match status" value="1"/>
</dbReference>
<comment type="domain">
    <text evidence="4">The HXXXXD motif is essential for acyltransferase activity and may constitute the binding site for the phosphate moiety of the glycerol-3-phosphate.</text>
</comment>
<keyword evidence="4" id="KW-1208">Phospholipid metabolism</keyword>
<dbReference type="STRING" id="1464122.SAMN05421737_105218"/>
<proteinExistence type="inferred from homology"/>
<keyword evidence="4" id="KW-0444">Lipid biosynthesis</keyword>
<dbReference type="AlphaFoldDB" id="A0A1G6J0Z3"/>
<evidence type="ECO:0000313" key="6">
    <source>
        <dbReference type="EMBL" id="SDC12253.1"/>
    </source>
</evidence>
<dbReference type="EC" id="2.3.1.51" evidence="4"/>
<evidence type="ECO:0000256" key="4">
    <source>
        <dbReference type="RuleBase" id="RU361267"/>
    </source>
</evidence>
<dbReference type="SMART" id="SM00563">
    <property type="entry name" value="PlsC"/>
    <property type="match status" value="1"/>
</dbReference>
<evidence type="ECO:0000256" key="1">
    <source>
        <dbReference type="ARBA" id="ARBA00008655"/>
    </source>
</evidence>
<keyword evidence="4" id="KW-0443">Lipid metabolism</keyword>
<dbReference type="GO" id="GO:0003841">
    <property type="term" value="F:1-acylglycerol-3-phosphate O-acyltransferase activity"/>
    <property type="evidence" value="ECO:0007669"/>
    <property type="project" value="UniProtKB-UniRule"/>
</dbReference>
<dbReference type="NCBIfam" id="TIGR00530">
    <property type="entry name" value="AGP_acyltrn"/>
    <property type="match status" value="1"/>
</dbReference>
<evidence type="ECO:0000256" key="3">
    <source>
        <dbReference type="ARBA" id="ARBA00023315"/>
    </source>
</evidence>
<evidence type="ECO:0000313" key="7">
    <source>
        <dbReference type="Proteomes" id="UP000242662"/>
    </source>
</evidence>
<dbReference type="PANTHER" id="PTHR10434">
    <property type="entry name" value="1-ACYL-SN-GLYCEROL-3-PHOSPHATE ACYLTRANSFERASE"/>
    <property type="match status" value="1"/>
</dbReference>
<comment type="catalytic activity">
    <reaction evidence="4">
        <text>a 1-acyl-sn-glycero-3-phosphate + an acyl-CoA = a 1,2-diacyl-sn-glycero-3-phosphate + CoA</text>
        <dbReference type="Rhea" id="RHEA:19709"/>
        <dbReference type="ChEBI" id="CHEBI:57287"/>
        <dbReference type="ChEBI" id="CHEBI:57970"/>
        <dbReference type="ChEBI" id="CHEBI:58342"/>
        <dbReference type="ChEBI" id="CHEBI:58608"/>
        <dbReference type="EC" id="2.3.1.51"/>
    </reaction>
</comment>
<sequence length="192" mass="21098">MSLYRTGQVICKSFFNISYKVQVIGQEHIPKEGGVLLCCNHLSNLDPPLLGAYLQRPVHYMAKKELFEVPLFGTLLSNLGAFPVKRGAGDRQALRTTLNMLKEGKMIGLFPEGTRSKTGEIGEGLAGVGFFAARSEAAVVPVAIIGPYKFRKPLTIVYGKPLDMQQLREQKASAAEVTAVIMTEIKQLKARF</sequence>
<dbReference type="GO" id="GO:0006654">
    <property type="term" value="P:phosphatidic acid biosynthetic process"/>
    <property type="evidence" value="ECO:0007669"/>
    <property type="project" value="TreeGrafter"/>
</dbReference>
<evidence type="ECO:0000256" key="2">
    <source>
        <dbReference type="ARBA" id="ARBA00022679"/>
    </source>
</evidence>
<protein>
    <recommendedName>
        <fullName evidence="4">1-acyl-sn-glycerol-3-phosphate acyltransferase</fullName>
        <ecNumber evidence="4">2.3.1.51</ecNumber>
    </recommendedName>
</protein>
<dbReference type="SUPFAM" id="SSF69593">
    <property type="entry name" value="Glycerol-3-phosphate (1)-acyltransferase"/>
    <property type="match status" value="1"/>
</dbReference>
<dbReference type="EMBL" id="FMYM01000005">
    <property type="protein sequence ID" value="SDC12253.1"/>
    <property type="molecule type" value="Genomic_DNA"/>
</dbReference>
<comment type="similarity">
    <text evidence="1 4">Belongs to the 1-acyl-sn-glycerol-3-phosphate acyltransferase family.</text>
</comment>
<dbReference type="RefSeq" id="WP_090775564.1">
    <property type="nucleotide sequence ID" value="NZ_FMYM01000005.1"/>
</dbReference>
<keyword evidence="3 4" id="KW-0012">Acyltransferase</keyword>
<feature type="domain" description="Phospholipid/glycerol acyltransferase" evidence="5">
    <location>
        <begin position="35"/>
        <end position="147"/>
    </location>
</feature>
<dbReference type="InterPro" id="IPR002123">
    <property type="entry name" value="Plipid/glycerol_acylTrfase"/>
</dbReference>
<evidence type="ECO:0000259" key="5">
    <source>
        <dbReference type="SMART" id="SM00563"/>
    </source>
</evidence>
<dbReference type="CDD" id="cd07989">
    <property type="entry name" value="LPLAT_AGPAT-like"/>
    <property type="match status" value="1"/>
</dbReference>
<dbReference type="Proteomes" id="UP000242662">
    <property type="component" value="Unassembled WGS sequence"/>
</dbReference>
<dbReference type="Pfam" id="PF01553">
    <property type="entry name" value="Acyltransferase"/>
    <property type="match status" value="1"/>
</dbReference>
<gene>
    <name evidence="6" type="ORF">SAMN05421737_105218</name>
</gene>
<dbReference type="GO" id="GO:0016020">
    <property type="term" value="C:membrane"/>
    <property type="evidence" value="ECO:0007669"/>
    <property type="project" value="InterPro"/>
</dbReference>
<keyword evidence="4" id="KW-0594">Phospholipid biosynthesis</keyword>
<reference evidence="7" key="1">
    <citation type="submission" date="2016-09" db="EMBL/GenBank/DDBJ databases">
        <authorList>
            <person name="Varghese N."/>
            <person name="Submissions S."/>
        </authorList>
    </citation>
    <scope>NUCLEOTIDE SEQUENCE [LARGE SCALE GENOMIC DNA]</scope>
    <source>
        <strain evidence="7">25nlg</strain>
    </source>
</reference>
<keyword evidence="2 4" id="KW-0808">Transferase</keyword>
<name>A0A1G6J0Z3_9BACI</name>
<organism evidence="6 7">
    <name type="scientific">Shouchella lonarensis</name>
    <dbReference type="NCBI Taxonomy" id="1464122"/>
    <lineage>
        <taxon>Bacteria</taxon>
        <taxon>Bacillati</taxon>
        <taxon>Bacillota</taxon>
        <taxon>Bacilli</taxon>
        <taxon>Bacillales</taxon>
        <taxon>Bacillaceae</taxon>
        <taxon>Shouchella</taxon>
    </lineage>
</organism>
<dbReference type="InterPro" id="IPR004552">
    <property type="entry name" value="AGP_acyltrans"/>
</dbReference>